<dbReference type="AlphaFoldDB" id="A0AAQ3KHU3"/>
<organism evidence="1 2">
    <name type="scientific">Canna indica</name>
    <name type="common">Indian-shot</name>
    <dbReference type="NCBI Taxonomy" id="4628"/>
    <lineage>
        <taxon>Eukaryota</taxon>
        <taxon>Viridiplantae</taxon>
        <taxon>Streptophyta</taxon>
        <taxon>Embryophyta</taxon>
        <taxon>Tracheophyta</taxon>
        <taxon>Spermatophyta</taxon>
        <taxon>Magnoliopsida</taxon>
        <taxon>Liliopsida</taxon>
        <taxon>Zingiberales</taxon>
        <taxon>Cannaceae</taxon>
        <taxon>Canna</taxon>
    </lineage>
</organism>
<name>A0AAQ3KHU3_9LILI</name>
<protein>
    <submittedName>
        <fullName evidence="1">Uncharacterized protein</fullName>
    </submittedName>
</protein>
<dbReference type="EMBL" id="CP136894">
    <property type="protein sequence ID" value="WOL07760.1"/>
    <property type="molecule type" value="Genomic_DNA"/>
</dbReference>
<sequence length="396" mass="43847">MRKTSFAMITSPAKGAKNQLESVMKREKEDGLDTVLEVPIPKEMFENVHETGLQNINSWIKAQAFARTHVDAPAQLPNGNTELQSLLNVVGSPLIPCPVPTDRAFSRSVHDTSIQASTAKYIIQQYIAATGGQSTLTSIGNMYAIGKVRMTGTEFHIGDQSTSAKGSGVIGGYALWQKSPEVWYFELIMAGSKMSAGSDGKVAWKQSMTEQSHVSKGPPRPLRRTIQGLDPRSIANLFADAFCIGEKIINDEQCFVLKLEANASVLKARSSTTLDIIHHKIWGYFSQRTGLLLNLEDTHLLRMKAGRRGEGTFWETTMESIIDDYRFVNGINIAHAGKTQATLSRYGEGSVNHKRKMEETWTIEEIDFNIWGLSMDYFLPPADLKKDQDGADNNEG</sequence>
<dbReference type="Proteomes" id="UP001327560">
    <property type="component" value="Chromosome 5"/>
</dbReference>
<keyword evidence="2" id="KW-1185">Reference proteome</keyword>
<reference evidence="1 2" key="1">
    <citation type="submission" date="2023-10" db="EMBL/GenBank/DDBJ databases">
        <title>Chromosome-scale genome assembly provides insights into flower coloration mechanisms of Canna indica.</title>
        <authorList>
            <person name="Li C."/>
        </authorList>
    </citation>
    <scope>NUCLEOTIDE SEQUENCE [LARGE SCALE GENOMIC DNA]</scope>
    <source>
        <tissue evidence="1">Flower</tissue>
    </source>
</reference>
<dbReference type="PANTHER" id="PTHR31300:SF9">
    <property type="entry name" value="SPINDLE ASSEMBLY ABNORMAL PROTEIN (DUF620)"/>
    <property type="match status" value="1"/>
</dbReference>
<proteinExistence type="predicted"/>
<dbReference type="PANTHER" id="PTHR31300">
    <property type="entry name" value="LIPASE"/>
    <property type="match status" value="1"/>
</dbReference>
<evidence type="ECO:0000313" key="2">
    <source>
        <dbReference type="Proteomes" id="UP001327560"/>
    </source>
</evidence>
<dbReference type="InterPro" id="IPR006873">
    <property type="entry name" value="DUF620"/>
</dbReference>
<dbReference type="Pfam" id="PF04788">
    <property type="entry name" value="DUF620"/>
    <property type="match status" value="1"/>
</dbReference>
<evidence type="ECO:0000313" key="1">
    <source>
        <dbReference type="EMBL" id="WOL07760.1"/>
    </source>
</evidence>
<gene>
    <name evidence="1" type="ORF">Cni_G16508</name>
</gene>
<accession>A0AAQ3KHU3</accession>